<dbReference type="InterPro" id="IPR015422">
    <property type="entry name" value="PyrdxlP-dep_Trfase_small"/>
</dbReference>
<organism evidence="6 7">
    <name type="scientific">Pinctada imbricata</name>
    <name type="common">Atlantic pearl-oyster</name>
    <name type="synonym">Pinctada martensii</name>
    <dbReference type="NCBI Taxonomy" id="66713"/>
    <lineage>
        <taxon>Eukaryota</taxon>
        <taxon>Metazoa</taxon>
        <taxon>Spiralia</taxon>
        <taxon>Lophotrochozoa</taxon>
        <taxon>Mollusca</taxon>
        <taxon>Bivalvia</taxon>
        <taxon>Autobranchia</taxon>
        <taxon>Pteriomorphia</taxon>
        <taxon>Pterioida</taxon>
        <taxon>Pterioidea</taxon>
        <taxon>Pteriidae</taxon>
        <taxon>Pinctada</taxon>
    </lineage>
</organism>
<evidence type="ECO:0000256" key="4">
    <source>
        <dbReference type="HAMAP-Rule" id="MF_03017"/>
    </source>
</evidence>
<comment type="caution">
    <text evidence="4">Lacks conserved residue(s) required for the propagation of feature annotation.</text>
</comment>
<feature type="modified residue" description="N6-(pyridoxal phosphate)lysine" evidence="4">
    <location>
        <position position="190"/>
    </location>
</feature>
<comment type="catalytic activity">
    <reaction evidence="4">
        <text>L-kynurenine + H2O = anthranilate + L-alanine + H(+)</text>
        <dbReference type="Rhea" id="RHEA:16813"/>
        <dbReference type="ChEBI" id="CHEBI:15377"/>
        <dbReference type="ChEBI" id="CHEBI:15378"/>
        <dbReference type="ChEBI" id="CHEBI:16567"/>
        <dbReference type="ChEBI" id="CHEBI:57959"/>
        <dbReference type="ChEBI" id="CHEBI:57972"/>
        <dbReference type="EC" id="3.7.1.3"/>
    </reaction>
</comment>
<dbReference type="GO" id="GO:0030429">
    <property type="term" value="F:kynureninase activity"/>
    <property type="evidence" value="ECO:0007669"/>
    <property type="project" value="UniProtKB-UniRule"/>
</dbReference>
<dbReference type="GO" id="GO:0043420">
    <property type="term" value="P:anthranilate metabolic process"/>
    <property type="evidence" value="ECO:0007669"/>
    <property type="project" value="UniProtKB-UniRule"/>
</dbReference>
<evidence type="ECO:0000313" key="6">
    <source>
        <dbReference type="EMBL" id="KAK3088258.1"/>
    </source>
</evidence>
<comment type="function">
    <text evidence="4">Catalyzes the cleavage of L-kynurenine (L-Kyn) and L-3-hydroxykynurenine (L-3OHKyn) into anthranilic acid (AA) and 3-hydroxyanthranilic acid (3-OHAA), respectively.</text>
</comment>
<feature type="binding site" evidence="4">
    <location>
        <position position="164"/>
    </location>
    <ligand>
        <name>pyridoxal 5'-phosphate</name>
        <dbReference type="ChEBI" id="CHEBI:597326"/>
    </ligand>
</feature>
<dbReference type="GO" id="GO:0019441">
    <property type="term" value="P:L-tryptophan catabolic process to kynurenine"/>
    <property type="evidence" value="ECO:0007669"/>
    <property type="project" value="TreeGrafter"/>
</dbReference>
<dbReference type="Pfam" id="PF22580">
    <property type="entry name" value="KYNU_C"/>
    <property type="match status" value="1"/>
</dbReference>
<dbReference type="InterPro" id="IPR015424">
    <property type="entry name" value="PyrdxlP-dep_Trfase"/>
</dbReference>
<comment type="subunit">
    <text evidence="4">Homodimer.</text>
</comment>
<protein>
    <recommendedName>
        <fullName evidence="4">Kynureninase</fullName>
        <ecNumber evidence="4">3.7.1.3</ecNumber>
    </recommendedName>
    <alternativeName>
        <fullName evidence="4">L-kynurenine hydrolase</fullName>
    </alternativeName>
</protein>
<dbReference type="InterPro" id="IPR010111">
    <property type="entry name" value="Kynureninase"/>
</dbReference>
<dbReference type="GO" id="GO:0034354">
    <property type="term" value="P:'de novo' NAD+ biosynthetic process from L-tryptophan"/>
    <property type="evidence" value="ECO:0007669"/>
    <property type="project" value="UniProtKB-UniRule"/>
</dbReference>
<dbReference type="InterPro" id="IPR000192">
    <property type="entry name" value="Aminotrans_V_dom"/>
</dbReference>
<feature type="binding site" evidence="4">
    <location>
        <position position="51"/>
    </location>
    <ligand>
        <name>pyridoxal 5'-phosphate</name>
        <dbReference type="ChEBI" id="CHEBI:597326"/>
    </ligand>
</feature>
<feature type="binding site" evidence="4">
    <location>
        <position position="167"/>
    </location>
    <ligand>
        <name>pyridoxal 5'-phosphate</name>
        <dbReference type="ChEBI" id="CHEBI:597326"/>
    </ligand>
</feature>
<dbReference type="Gene3D" id="3.40.640.10">
    <property type="entry name" value="Type I PLP-dependent aspartate aminotransferase-like (Major domain)"/>
    <property type="match status" value="1"/>
</dbReference>
<dbReference type="GO" id="GO:0030170">
    <property type="term" value="F:pyridoxal phosphate binding"/>
    <property type="evidence" value="ECO:0007669"/>
    <property type="project" value="UniProtKB-UniRule"/>
</dbReference>
<feature type="binding site" evidence="4">
    <location>
        <position position="219"/>
    </location>
    <ligand>
        <name>pyridoxal 5'-phosphate</name>
        <dbReference type="ChEBI" id="CHEBI:597326"/>
    </ligand>
</feature>
<dbReference type="HAMAP" id="MF_01970">
    <property type="entry name" value="Kynureninase"/>
    <property type="match status" value="1"/>
</dbReference>
<dbReference type="AlphaFoldDB" id="A0AA89BNR4"/>
<sequence length="350" mass="39801">MDEELVKWAKKGVQGHRTGKLPWAYCDEVLDSDMAKLVGGNDGEVTLMNGLTINLHLMLISFYQPTPTRHKIMFEAKAFPSDHYAIESQIAQRGYDPQKSMVLISPREGEHCIRPEDILHKIEEEGDSIALICFSGVQYYTGQVFDIEKITRAGHEKGCFVGWDLAHAAGNIELKLHDWEVDFACWCTYKYMNCSAGGLSGVFLHEKHKDNNFPKLQGWWGHKLDTRFKMDNRYLEALILKKYGLTSKTSDHEDMTMNSDFSDVHIEIITPADPECRGAQLSLSFSVPIKDVFTELEKRGVVCDKRYPNVIRVAPAPLYCSFQDVHKFLNYLEEALKAVSSLHQSTQDTS</sequence>
<dbReference type="EMBL" id="VSWD01000011">
    <property type="protein sequence ID" value="KAK3088258.1"/>
    <property type="molecule type" value="Genomic_DNA"/>
</dbReference>
<feature type="binding site" evidence="4">
    <location>
        <begin position="79"/>
        <end position="82"/>
    </location>
    <ligand>
        <name>pyridoxal 5'-phosphate</name>
        <dbReference type="ChEBI" id="CHEBI:597326"/>
    </ligand>
</feature>
<feature type="binding site" evidence="4">
    <location>
        <position position="189"/>
    </location>
    <ligand>
        <name>pyridoxal 5'-phosphate</name>
        <dbReference type="ChEBI" id="CHEBI:597326"/>
    </ligand>
</feature>
<comment type="catalytic activity">
    <reaction evidence="4">
        <text>3-hydroxy-L-kynurenine + H2O = 3-hydroxyanthranilate + L-alanine + H(+)</text>
        <dbReference type="Rhea" id="RHEA:25143"/>
        <dbReference type="ChEBI" id="CHEBI:15377"/>
        <dbReference type="ChEBI" id="CHEBI:15378"/>
        <dbReference type="ChEBI" id="CHEBI:36559"/>
        <dbReference type="ChEBI" id="CHEBI:57972"/>
        <dbReference type="ChEBI" id="CHEBI:58125"/>
    </reaction>
</comment>
<evidence type="ECO:0000256" key="3">
    <source>
        <dbReference type="ARBA" id="ARBA00022898"/>
    </source>
</evidence>
<feature type="binding site" evidence="4">
    <location>
        <position position="135"/>
    </location>
    <ligand>
        <name>pyridoxal 5'-phosphate</name>
        <dbReference type="ChEBI" id="CHEBI:597326"/>
    </ligand>
</feature>
<proteinExistence type="inferred from homology"/>
<keyword evidence="3 4" id="KW-0663">Pyridoxal phosphate</keyword>
<comment type="subcellular location">
    <subcellularLocation>
        <location evidence="4">Cytoplasm</location>
    </subcellularLocation>
</comment>
<dbReference type="GO" id="GO:0019805">
    <property type="term" value="P:quinolinate biosynthetic process"/>
    <property type="evidence" value="ECO:0007669"/>
    <property type="project" value="UniProtKB-UniRule"/>
</dbReference>
<dbReference type="SUPFAM" id="SSF53383">
    <property type="entry name" value="PLP-dependent transferases"/>
    <property type="match status" value="1"/>
</dbReference>
<dbReference type="Proteomes" id="UP001186944">
    <property type="component" value="Unassembled WGS sequence"/>
</dbReference>
<dbReference type="Pfam" id="PF00266">
    <property type="entry name" value="Aminotran_5"/>
    <property type="match status" value="1"/>
</dbReference>
<keyword evidence="4" id="KW-0963">Cytoplasm</keyword>
<dbReference type="PIRSF" id="PIRSF038800">
    <property type="entry name" value="KYNU"/>
    <property type="match status" value="1"/>
</dbReference>
<evidence type="ECO:0000259" key="5">
    <source>
        <dbReference type="Pfam" id="PF00266"/>
    </source>
</evidence>
<dbReference type="InterPro" id="IPR015421">
    <property type="entry name" value="PyrdxlP-dep_Trfase_major"/>
</dbReference>
<name>A0AA89BNR4_PINIB</name>
<dbReference type="PANTHER" id="PTHR14084">
    <property type="entry name" value="KYNURENINASE"/>
    <property type="match status" value="1"/>
</dbReference>
<keyword evidence="2 4" id="KW-0378">Hydrolase</keyword>
<feature type="binding site" evidence="4">
    <location>
        <position position="52"/>
    </location>
    <ligand>
        <name>pyridoxal 5'-phosphate</name>
        <dbReference type="ChEBI" id="CHEBI:597326"/>
    </ligand>
</feature>
<dbReference type="FunFam" id="3.40.640.10:FF:000031">
    <property type="entry name" value="Kynureninase"/>
    <property type="match status" value="1"/>
</dbReference>
<keyword evidence="7" id="KW-1185">Reference proteome</keyword>
<comment type="similarity">
    <text evidence="4">Belongs to the kynureninase family.</text>
</comment>
<dbReference type="EC" id="3.7.1.3" evidence="4"/>
<evidence type="ECO:0000256" key="2">
    <source>
        <dbReference type="ARBA" id="ARBA00022801"/>
    </source>
</evidence>
<gene>
    <name evidence="4" type="primary">KYNU</name>
    <name evidence="6" type="ORF">FSP39_016687</name>
</gene>
<comment type="pathway">
    <text evidence="4">Cofactor biosynthesis; NAD(+) biosynthesis; quinolinate from L-kynurenine: step 2/3.</text>
</comment>
<feature type="domain" description="Aminotransferase class V" evidence="5">
    <location>
        <begin position="34"/>
        <end position="206"/>
    </location>
</feature>
<dbReference type="GO" id="GO:0005737">
    <property type="term" value="C:cytoplasm"/>
    <property type="evidence" value="ECO:0007669"/>
    <property type="project" value="UniProtKB-SubCell"/>
</dbReference>
<comment type="caution">
    <text evidence="6">The sequence shown here is derived from an EMBL/GenBank/DDBJ whole genome shotgun (WGS) entry which is preliminary data.</text>
</comment>
<evidence type="ECO:0000256" key="1">
    <source>
        <dbReference type="ARBA" id="ARBA00022642"/>
    </source>
</evidence>
<dbReference type="GO" id="GO:0097053">
    <property type="term" value="P:L-kynurenine catabolic process"/>
    <property type="evidence" value="ECO:0007669"/>
    <property type="project" value="UniProtKB-UniRule"/>
</dbReference>
<dbReference type="PANTHER" id="PTHR14084:SF0">
    <property type="entry name" value="KYNURENINASE"/>
    <property type="match status" value="1"/>
</dbReference>
<dbReference type="NCBIfam" id="TIGR01814">
    <property type="entry name" value="kynureninase"/>
    <property type="match status" value="1"/>
</dbReference>
<accession>A0AA89BNR4</accession>
<dbReference type="Gene3D" id="3.90.1150.10">
    <property type="entry name" value="Aspartate Aminotransferase, domain 1"/>
    <property type="match status" value="1"/>
</dbReference>
<keyword evidence="1 4" id="KW-0662">Pyridine nucleotide biosynthesis</keyword>
<evidence type="ECO:0000313" key="7">
    <source>
        <dbReference type="Proteomes" id="UP001186944"/>
    </source>
</evidence>
<reference evidence="6" key="1">
    <citation type="submission" date="2019-08" db="EMBL/GenBank/DDBJ databases">
        <title>The improved chromosome-level genome for the pearl oyster Pinctada fucata martensii using PacBio sequencing and Hi-C.</title>
        <authorList>
            <person name="Zheng Z."/>
        </authorList>
    </citation>
    <scope>NUCLEOTIDE SEQUENCE</scope>
    <source>
        <strain evidence="6">ZZ-2019</strain>
        <tissue evidence="6">Adductor muscle</tissue>
    </source>
</reference>
<comment type="cofactor">
    <cofactor evidence="4">
        <name>pyridoxal 5'-phosphate</name>
        <dbReference type="ChEBI" id="CHEBI:597326"/>
    </cofactor>
</comment>
<comment type="pathway">
    <text evidence="4">Amino-acid degradation; L-kynurenine degradation; L-alanine and anthranilate from L-kynurenine: step 1/1.</text>
</comment>